<keyword evidence="3" id="KW-0333">Golgi apparatus</keyword>
<dbReference type="GO" id="GO:0006897">
    <property type="term" value="P:endocytosis"/>
    <property type="evidence" value="ECO:0007669"/>
    <property type="project" value="TreeGrafter"/>
</dbReference>
<dbReference type="InterPro" id="IPR008942">
    <property type="entry name" value="ENTH_VHS"/>
</dbReference>
<dbReference type="Pfam" id="PF01417">
    <property type="entry name" value="ENTH"/>
    <property type="match status" value="1"/>
</dbReference>
<feature type="domain" description="ENTH" evidence="6">
    <location>
        <begin position="38"/>
        <end position="171"/>
    </location>
</feature>
<dbReference type="Gene3D" id="1.25.40.90">
    <property type="match status" value="1"/>
</dbReference>
<feature type="region of interest" description="Disordered" evidence="5">
    <location>
        <begin position="292"/>
        <end position="336"/>
    </location>
</feature>
<gene>
    <name evidence="7" type="ORF">Tsubulata_026314</name>
</gene>
<proteinExistence type="predicted"/>
<evidence type="ECO:0000256" key="4">
    <source>
        <dbReference type="ARBA" id="ARBA00023329"/>
    </source>
</evidence>
<feature type="compositionally biased region" description="Low complexity" evidence="5">
    <location>
        <begin position="186"/>
        <end position="196"/>
    </location>
</feature>
<keyword evidence="8" id="KW-1185">Reference proteome</keyword>
<evidence type="ECO:0000256" key="1">
    <source>
        <dbReference type="ARBA" id="ARBA00004132"/>
    </source>
</evidence>
<evidence type="ECO:0000256" key="3">
    <source>
        <dbReference type="ARBA" id="ARBA00023034"/>
    </source>
</evidence>
<dbReference type="GO" id="GO:0005794">
    <property type="term" value="C:Golgi apparatus"/>
    <property type="evidence" value="ECO:0007669"/>
    <property type="project" value="UniProtKB-SubCell"/>
</dbReference>
<dbReference type="InterPro" id="IPR013809">
    <property type="entry name" value="ENTH"/>
</dbReference>
<dbReference type="SMART" id="SM00273">
    <property type="entry name" value="ENTH"/>
    <property type="match status" value="1"/>
</dbReference>
<reference evidence="7" key="1">
    <citation type="submission" date="2022-02" db="EMBL/GenBank/DDBJ databases">
        <authorList>
            <person name="Henning P.M."/>
            <person name="McCubbin A.G."/>
            <person name="Shore J.S."/>
        </authorList>
    </citation>
    <scope>NUCLEOTIDE SEQUENCE</scope>
    <source>
        <strain evidence="7">F60SS</strain>
        <tissue evidence="7">Leaves</tissue>
    </source>
</reference>
<dbReference type="GO" id="GO:0030125">
    <property type="term" value="C:clathrin vesicle coat"/>
    <property type="evidence" value="ECO:0007669"/>
    <property type="project" value="TreeGrafter"/>
</dbReference>
<comment type="subcellular location">
    <subcellularLocation>
        <location evidence="1">Cytoplasmic vesicle</location>
        <location evidence="1">Clathrin-coated vesicle</location>
    </subcellularLocation>
    <subcellularLocation>
        <location evidence="2">Golgi apparatus</location>
    </subcellularLocation>
</comment>
<feature type="compositionally biased region" description="Basic and acidic residues" evidence="5">
    <location>
        <begin position="301"/>
        <end position="312"/>
    </location>
</feature>
<dbReference type="SUPFAM" id="SSF48464">
    <property type="entry name" value="ENTH/VHS domain"/>
    <property type="match status" value="1"/>
</dbReference>
<reference evidence="7" key="2">
    <citation type="journal article" date="2023" name="Plants (Basel)">
        <title>Annotation of the Turnera subulata (Passifloraceae) Draft Genome Reveals the S-Locus Evolved after the Divergence of Turneroideae from Passifloroideae in a Stepwise Manner.</title>
        <authorList>
            <person name="Henning P.M."/>
            <person name="Roalson E.H."/>
            <person name="Mir W."/>
            <person name="McCubbin A.G."/>
            <person name="Shore J.S."/>
        </authorList>
    </citation>
    <scope>NUCLEOTIDE SEQUENCE</scope>
    <source>
        <strain evidence="7">F60SS</strain>
    </source>
</reference>
<dbReference type="GO" id="GO:0005768">
    <property type="term" value="C:endosome"/>
    <property type="evidence" value="ECO:0007669"/>
    <property type="project" value="TreeGrafter"/>
</dbReference>
<dbReference type="PANTHER" id="PTHR12276:SF116">
    <property type="entry name" value="ENTH_VHS FAMILY PROTEIN"/>
    <property type="match status" value="1"/>
</dbReference>
<evidence type="ECO:0000313" key="7">
    <source>
        <dbReference type="EMBL" id="KAJ4845447.1"/>
    </source>
</evidence>
<dbReference type="GO" id="GO:0005543">
    <property type="term" value="F:phospholipid binding"/>
    <property type="evidence" value="ECO:0007669"/>
    <property type="project" value="TreeGrafter"/>
</dbReference>
<feature type="region of interest" description="Disordered" evidence="5">
    <location>
        <begin position="186"/>
        <end position="219"/>
    </location>
</feature>
<dbReference type="PROSITE" id="PS50942">
    <property type="entry name" value="ENTH"/>
    <property type="match status" value="1"/>
</dbReference>
<sequence>MSLLSKSNSGGNMGASSFHEFKKQASFFLKEKIKSARLALTDVTPAQLLTEEATSGNPWSPDARTLGSISRAAFEVDDYWRIVEILHNRFLRFERKNWRASYNSLIVLEYLLTRGPESASGEFQNDKDVIKEMGSFQFIDEKGFNWGLVVRKKTERILKLLEKGTLLKEERDKARKLTRGIQGFGSFSQRSSSAQGILQESSRGTFGRSNSQFNNSDDNQQFLFSNEENLIQEVETSQKNANEETVVLSKKEEEIKSLDSVSNGWMFEKPETSFKENMAPAEEEMHRWDQIEEDNPLLGGSRDEPRVEEEAHPFSYSENHTRESLTSAGKGILQGC</sequence>
<evidence type="ECO:0000256" key="5">
    <source>
        <dbReference type="SAM" id="MobiDB-lite"/>
    </source>
</evidence>
<feature type="compositionally biased region" description="Polar residues" evidence="5">
    <location>
        <begin position="198"/>
        <end position="208"/>
    </location>
</feature>
<protein>
    <recommendedName>
        <fullName evidence="6">ENTH domain-containing protein</fullName>
    </recommendedName>
</protein>
<evidence type="ECO:0000256" key="2">
    <source>
        <dbReference type="ARBA" id="ARBA00004555"/>
    </source>
</evidence>
<dbReference type="PANTHER" id="PTHR12276">
    <property type="entry name" value="EPSIN/ENT-RELATED"/>
    <property type="match status" value="1"/>
</dbReference>
<dbReference type="GO" id="GO:0005886">
    <property type="term" value="C:plasma membrane"/>
    <property type="evidence" value="ECO:0007669"/>
    <property type="project" value="TreeGrafter"/>
</dbReference>
<evidence type="ECO:0000313" key="8">
    <source>
        <dbReference type="Proteomes" id="UP001141552"/>
    </source>
</evidence>
<comment type="caution">
    <text evidence="7">The sequence shown here is derived from an EMBL/GenBank/DDBJ whole genome shotgun (WGS) entry which is preliminary data.</text>
</comment>
<keyword evidence="4" id="KW-0968">Cytoplasmic vesicle</keyword>
<dbReference type="CDD" id="cd03571">
    <property type="entry name" value="ENTH"/>
    <property type="match status" value="1"/>
</dbReference>
<feature type="compositionally biased region" description="Low complexity" evidence="5">
    <location>
        <begin position="209"/>
        <end position="219"/>
    </location>
</feature>
<dbReference type="Proteomes" id="UP001141552">
    <property type="component" value="Unassembled WGS sequence"/>
</dbReference>
<accession>A0A9Q0JLK5</accession>
<dbReference type="GO" id="GO:0030276">
    <property type="term" value="F:clathrin binding"/>
    <property type="evidence" value="ECO:0007669"/>
    <property type="project" value="TreeGrafter"/>
</dbReference>
<dbReference type="OrthoDB" id="4033880at2759"/>
<organism evidence="7 8">
    <name type="scientific">Turnera subulata</name>
    <dbReference type="NCBI Taxonomy" id="218843"/>
    <lineage>
        <taxon>Eukaryota</taxon>
        <taxon>Viridiplantae</taxon>
        <taxon>Streptophyta</taxon>
        <taxon>Embryophyta</taxon>
        <taxon>Tracheophyta</taxon>
        <taxon>Spermatophyta</taxon>
        <taxon>Magnoliopsida</taxon>
        <taxon>eudicotyledons</taxon>
        <taxon>Gunneridae</taxon>
        <taxon>Pentapetalae</taxon>
        <taxon>rosids</taxon>
        <taxon>fabids</taxon>
        <taxon>Malpighiales</taxon>
        <taxon>Passifloraceae</taxon>
        <taxon>Turnera</taxon>
    </lineage>
</organism>
<dbReference type="AlphaFoldDB" id="A0A9Q0JLK5"/>
<evidence type="ECO:0000259" key="6">
    <source>
        <dbReference type="PROSITE" id="PS50942"/>
    </source>
</evidence>
<name>A0A9Q0JLK5_9ROSI</name>
<dbReference type="EMBL" id="JAKUCV010001674">
    <property type="protein sequence ID" value="KAJ4845447.1"/>
    <property type="molecule type" value="Genomic_DNA"/>
</dbReference>